<dbReference type="Gene3D" id="1.10.287.1490">
    <property type="match status" value="1"/>
</dbReference>
<dbReference type="GO" id="GO:0051301">
    <property type="term" value="P:cell division"/>
    <property type="evidence" value="ECO:0007669"/>
    <property type="project" value="InterPro"/>
</dbReference>
<dbReference type="SUPFAM" id="SSF48452">
    <property type="entry name" value="TPR-like"/>
    <property type="match status" value="1"/>
</dbReference>
<dbReference type="HAMAP" id="MF_02066">
    <property type="entry name" value="CpoB"/>
    <property type="match status" value="1"/>
</dbReference>
<evidence type="ECO:0000256" key="3">
    <source>
        <dbReference type="SAM" id="SignalP"/>
    </source>
</evidence>
<feature type="coiled-coil region" evidence="2">
    <location>
        <begin position="88"/>
        <end position="126"/>
    </location>
</feature>
<proteinExistence type="inferred from homology"/>
<feature type="domain" description="Outer membrane lipoprotein BamD-like" evidence="4">
    <location>
        <begin position="138"/>
        <end position="256"/>
    </location>
</feature>
<evidence type="ECO:0000313" key="6">
    <source>
        <dbReference type="Proteomes" id="UP000324159"/>
    </source>
</evidence>
<keyword evidence="2" id="KW-0175">Coiled coil</keyword>
<dbReference type="InterPro" id="IPR011990">
    <property type="entry name" value="TPR-like_helical_dom_sf"/>
</dbReference>
<feature type="signal peptide" evidence="3">
    <location>
        <begin position="1"/>
        <end position="16"/>
    </location>
</feature>
<organism evidence="5 6">
    <name type="scientific">Geothermobacter ehrlichii</name>
    <dbReference type="NCBI Taxonomy" id="213224"/>
    <lineage>
        <taxon>Bacteria</taxon>
        <taxon>Pseudomonadati</taxon>
        <taxon>Thermodesulfobacteriota</taxon>
        <taxon>Desulfuromonadia</taxon>
        <taxon>Desulfuromonadales</taxon>
        <taxon>Geothermobacteraceae</taxon>
        <taxon>Geothermobacter</taxon>
    </lineage>
</organism>
<dbReference type="Pfam" id="PF13525">
    <property type="entry name" value="YfiO"/>
    <property type="match status" value="1"/>
</dbReference>
<dbReference type="Gene3D" id="1.25.40.10">
    <property type="entry name" value="Tetratricopeptide repeat domain"/>
    <property type="match status" value="1"/>
</dbReference>
<dbReference type="InterPro" id="IPR039565">
    <property type="entry name" value="BamD-like"/>
</dbReference>
<name>A0A5D3WJ57_9BACT</name>
<evidence type="ECO:0000313" key="5">
    <source>
        <dbReference type="EMBL" id="TYO97689.1"/>
    </source>
</evidence>
<evidence type="ECO:0000256" key="1">
    <source>
        <dbReference type="ARBA" id="ARBA00022729"/>
    </source>
</evidence>
<dbReference type="EMBL" id="VNIB01000009">
    <property type="protein sequence ID" value="TYO97689.1"/>
    <property type="molecule type" value="Genomic_DNA"/>
</dbReference>
<accession>A0A5D3WJ57</accession>
<comment type="caution">
    <text evidence="5">The sequence shown here is derived from an EMBL/GenBank/DDBJ whole genome shotgun (WGS) entry which is preliminary data.</text>
</comment>
<keyword evidence="1 3" id="KW-0732">Signal</keyword>
<gene>
    <name evidence="5" type="ORF">EDC39_10992</name>
</gene>
<feature type="chain" id="PRO_5039925500" evidence="3">
    <location>
        <begin position="17"/>
        <end position="259"/>
    </location>
</feature>
<evidence type="ECO:0000256" key="2">
    <source>
        <dbReference type="SAM" id="Coils"/>
    </source>
</evidence>
<protein>
    <submittedName>
        <fullName evidence="5">Tol-pal system protein YbgF</fullName>
    </submittedName>
</protein>
<dbReference type="AlphaFoldDB" id="A0A5D3WJ57"/>
<reference evidence="5 6" key="1">
    <citation type="submission" date="2019-07" db="EMBL/GenBank/DDBJ databases">
        <title>Genomic Encyclopedia of Type Strains, Phase IV (KMG-IV): sequencing the most valuable type-strain genomes for metagenomic binning, comparative biology and taxonomic classification.</title>
        <authorList>
            <person name="Goeker M."/>
        </authorList>
    </citation>
    <scope>NUCLEOTIDE SEQUENCE [LARGE SCALE GENOMIC DNA]</scope>
    <source>
        <strain evidence="5 6">SS015</strain>
    </source>
</reference>
<dbReference type="Proteomes" id="UP000324159">
    <property type="component" value="Unassembled WGS sequence"/>
</dbReference>
<evidence type="ECO:0000259" key="4">
    <source>
        <dbReference type="Pfam" id="PF13525"/>
    </source>
</evidence>
<dbReference type="InterPro" id="IPR034706">
    <property type="entry name" value="CpoB"/>
</dbReference>
<feature type="coiled-coil region" evidence="2">
    <location>
        <begin position="24"/>
        <end position="51"/>
    </location>
</feature>
<dbReference type="InterPro" id="IPR014162">
    <property type="entry name" value="CpoB_C"/>
</dbReference>
<dbReference type="PROSITE" id="PS51257">
    <property type="entry name" value="PROKAR_LIPOPROTEIN"/>
    <property type="match status" value="1"/>
</dbReference>
<keyword evidence="6" id="KW-1185">Reference proteome</keyword>
<sequence>MARLGMIALLASLVLAGCVNPQQQQKVQNDLAEMKRRLAESERAVVALRKELAKGGGQQLATVVRSQADLRADFDAFRQDVLALQGRVEEQQAGGKRFEAELAALRDELQFKVKALEERLAALEARKPAPAPAPQTLSPEDLYQQGLDAIRSGQDFAAGRKALQDFLKRYPDHHLAVNATYWIGEAWYGEKKYENAILQFQDVIEKYGDHPKVAAALLKQGLAFRALKDEANAEVIWRKLVERFPDSPEAAKARAWLKK</sequence>
<dbReference type="NCBIfam" id="TIGR02795">
    <property type="entry name" value="tol_pal_ybgF"/>
    <property type="match status" value="1"/>
</dbReference>